<evidence type="ECO:0000313" key="9">
    <source>
        <dbReference type="EMBL" id="QCY68764.1"/>
    </source>
</evidence>
<evidence type="ECO:0000256" key="3">
    <source>
        <dbReference type="ARBA" id="ARBA00022679"/>
    </source>
</evidence>
<dbReference type="EMBL" id="CP040812">
    <property type="protein sequence ID" value="QCY68764.1"/>
    <property type="molecule type" value="Genomic_DNA"/>
</dbReference>
<keyword evidence="4" id="KW-0812">Transmembrane</keyword>
<dbReference type="Pfam" id="PF00535">
    <property type="entry name" value="Glycos_transf_2"/>
    <property type="match status" value="1"/>
</dbReference>
<sequence>MKYEFTIIIPVYNESESLKRLEEMLLEYLKKASKKTCVILVDDGSTDGSTEMIREISDRNQDIYRILFQENAGKGAALKAGFEATTSPLLGYMDADLQTHPEDFERLLVFANDYELVTGWRQVREDTGVKKISSLVGNKVRGLFINDGIHDTGCPLKVIHTQNAKQIPMFTGLQRFIPAMILLQKGRIKEVPVPHYPRSAGVSKYSFKNRFLGPLFDCFGYVWMKKTYINYHIKEKNTK</sequence>
<dbReference type="GO" id="GO:0009103">
    <property type="term" value="P:lipopolysaccharide biosynthetic process"/>
    <property type="evidence" value="ECO:0007669"/>
    <property type="project" value="UniProtKB-KW"/>
</dbReference>
<dbReference type="GO" id="GO:0005886">
    <property type="term" value="C:plasma membrane"/>
    <property type="evidence" value="ECO:0007669"/>
    <property type="project" value="TreeGrafter"/>
</dbReference>
<dbReference type="InterPro" id="IPR050256">
    <property type="entry name" value="Glycosyltransferase_2"/>
</dbReference>
<keyword evidence="5" id="KW-0448">Lipopolysaccharide biosynthesis</keyword>
<evidence type="ECO:0000256" key="7">
    <source>
        <dbReference type="ARBA" id="ARBA00023136"/>
    </source>
</evidence>
<evidence type="ECO:0000256" key="2">
    <source>
        <dbReference type="ARBA" id="ARBA00022676"/>
    </source>
</evidence>
<dbReference type="KEGG" id="afla:FHG64_04770"/>
<keyword evidence="3 9" id="KW-0808">Transferase</keyword>
<keyword evidence="6" id="KW-1133">Transmembrane helix</keyword>
<evidence type="ECO:0000259" key="8">
    <source>
        <dbReference type="Pfam" id="PF00535"/>
    </source>
</evidence>
<dbReference type="InterPro" id="IPR029044">
    <property type="entry name" value="Nucleotide-diphossugar_trans"/>
</dbReference>
<keyword evidence="1" id="KW-1003">Cell membrane</keyword>
<dbReference type="PANTHER" id="PTHR48090:SF3">
    <property type="entry name" value="UNDECAPRENYL-PHOSPHATE 4-DEOXY-4-FORMAMIDO-L-ARABINOSE TRANSFERASE"/>
    <property type="match status" value="1"/>
</dbReference>
<keyword evidence="7" id="KW-0472">Membrane</keyword>
<evidence type="ECO:0000256" key="5">
    <source>
        <dbReference type="ARBA" id="ARBA00022985"/>
    </source>
</evidence>
<evidence type="ECO:0000256" key="1">
    <source>
        <dbReference type="ARBA" id="ARBA00022475"/>
    </source>
</evidence>
<keyword evidence="10" id="KW-1185">Reference proteome</keyword>
<dbReference type="InterPro" id="IPR001173">
    <property type="entry name" value="Glyco_trans_2-like"/>
</dbReference>
<dbReference type="OrthoDB" id="9807778at2"/>
<dbReference type="RefSeq" id="WP_139065349.1">
    <property type="nucleotide sequence ID" value="NZ_CP040812.1"/>
</dbReference>
<organism evidence="9 10">
    <name type="scientific">Antarcticibacterium flavum</name>
    <dbReference type="NCBI Taxonomy" id="2058175"/>
    <lineage>
        <taxon>Bacteria</taxon>
        <taxon>Pseudomonadati</taxon>
        <taxon>Bacteroidota</taxon>
        <taxon>Flavobacteriia</taxon>
        <taxon>Flavobacteriales</taxon>
        <taxon>Flavobacteriaceae</taxon>
        <taxon>Antarcticibacterium</taxon>
    </lineage>
</organism>
<protein>
    <submittedName>
        <fullName evidence="9">Glycosyltransferase family 2 protein</fullName>
    </submittedName>
</protein>
<dbReference type="PANTHER" id="PTHR48090">
    <property type="entry name" value="UNDECAPRENYL-PHOSPHATE 4-DEOXY-4-FORMAMIDO-L-ARABINOSE TRANSFERASE-RELATED"/>
    <property type="match status" value="1"/>
</dbReference>
<dbReference type="Proteomes" id="UP000309016">
    <property type="component" value="Chromosome"/>
</dbReference>
<dbReference type="Gene3D" id="3.90.550.10">
    <property type="entry name" value="Spore Coat Polysaccharide Biosynthesis Protein SpsA, Chain A"/>
    <property type="match status" value="1"/>
</dbReference>
<evidence type="ECO:0000256" key="4">
    <source>
        <dbReference type="ARBA" id="ARBA00022692"/>
    </source>
</evidence>
<dbReference type="GO" id="GO:0099621">
    <property type="term" value="F:undecaprenyl-phosphate 4-deoxy-4-formamido-L-arabinose transferase activity"/>
    <property type="evidence" value="ECO:0007669"/>
    <property type="project" value="TreeGrafter"/>
</dbReference>
<keyword evidence="2" id="KW-0328">Glycosyltransferase</keyword>
<name>A0A5B7WZR2_9FLAO</name>
<evidence type="ECO:0000313" key="10">
    <source>
        <dbReference type="Proteomes" id="UP000309016"/>
    </source>
</evidence>
<evidence type="ECO:0000256" key="6">
    <source>
        <dbReference type="ARBA" id="ARBA00022989"/>
    </source>
</evidence>
<dbReference type="SUPFAM" id="SSF53448">
    <property type="entry name" value="Nucleotide-diphospho-sugar transferases"/>
    <property type="match status" value="1"/>
</dbReference>
<accession>A0A5B7WZR2</accession>
<gene>
    <name evidence="9" type="ORF">FHG64_04770</name>
</gene>
<proteinExistence type="predicted"/>
<dbReference type="AlphaFoldDB" id="A0A5B7WZR2"/>
<feature type="domain" description="Glycosyltransferase 2-like" evidence="8">
    <location>
        <begin position="6"/>
        <end position="140"/>
    </location>
</feature>
<reference evidence="9 10" key="1">
    <citation type="submission" date="2019-06" db="EMBL/GenBank/DDBJ databases">
        <title>Complete genome sequence of Antarcticibacterium flavum KCTC 52984T from an Antarctic marine sediment.</title>
        <authorList>
            <person name="Lee Y.M."/>
            <person name="Shin S.C."/>
        </authorList>
    </citation>
    <scope>NUCLEOTIDE SEQUENCE [LARGE SCALE GENOMIC DNA]</scope>
    <source>
        <strain evidence="9 10">KCTC 52984</strain>
    </source>
</reference>
<dbReference type="CDD" id="cd04179">
    <property type="entry name" value="DPM_DPG-synthase_like"/>
    <property type="match status" value="1"/>
</dbReference>